<sequence length="135" mass="14768">MKKLSLLLLLLCAACNPELKELGASKNDLVKYFQIGAGGLGEGYLIVAHVGEKRILTFYLKTTTGYSHTDVTLASGEGAYILDSVYSQTPNCQLKPDFKQGDYLEYLNVGGEAKALNLQELNREEAMKTTKKLGC</sequence>
<dbReference type="EMBL" id="CP139487">
    <property type="protein sequence ID" value="WPU63202.1"/>
    <property type="molecule type" value="Genomic_DNA"/>
</dbReference>
<keyword evidence="2" id="KW-1185">Reference proteome</keyword>
<dbReference type="Proteomes" id="UP001324634">
    <property type="component" value="Chromosome"/>
</dbReference>
<name>A0AAX4HIY7_9BACT</name>
<dbReference type="AlphaFoldDB" id="A0AAX4HIY7"/>
<evidence type="ECO:0000313" key="2">
    <source>
        <dbReference type="Proteomes" id="UP001324634"/>
    </source>
</evidence>
<dbReference type="RefSeq" id="WP_321389474.1">
    <property type="nucleotide sequence ID" value="NZ_CP139487.1"/>
</dbReference>
<protein>
    <recommendedName>
        <fullName evidence="3">Lipoprotein</fullName>
    </recommendedName>
</protein>
<evidence type="ECO:0008006" key="3">
    <source>
        <dbReference type="Google" id="ProtNLM"/>
    </source>
</evidence>
<proteinExistence type="predicted"/>
<organism evidence="1 2">
    <name type="scientific">Peredibacter starrii</name>
    <dbReference type="NCBI Taxonomy" id="28202"/>
    <lineage>
        <taxon>Bacteria</taxon>
        <taxon>Pseudomonadati</taxon>
        <taxon>Bdellovibrionota</taxon>
        <taxon>Bacteriovoracia</taxon>
        <taxon>Bacteriovoracales</taxon>
        <taxon>Bacteriovoracaceae</taxon>
        <taxon>Peredibacter</taxon>
    </lineage>
</organism>
<evidence type="ECO:0000313" key="1">
    <source>
        <dbReference type="EMBL" id="WPU63202.1"/>
    </source>
</evidence>
<dbReference type="KEGG" id="psti:SOO65_10950"/>
<accession>A0AAX4HIY7</accession>
<reference evidence="1 2" key="1">
    <citation type="submission" date="2023-11" db="EMBL/GenBank/DDBJ databases">
        <title>Peredibacter starrii A3.12.</title>
        <authorList>
            <person name="Mitchell R.J."/>
        </authorList>
    </citation>
    <scope>NUCLEOTIDE SEQUENCE [LARGE SCALE GENOMIC DNA]</scope>
    <source>
        <strain evidence="1 2">A3.12</strain>
    </source>
</reference>
<gene>
    <name evidence="1" type="ORF">SOO65_10950</name>
</gene>